<organism evidence="6 7">
    <name type="scientific">Roseimicrobium gellanilyticum</name>
    <dbReference type="NCBI Taxonomy" id="748857"/>
    <lineage>
        <taxon>Bacteria</taxon>
        <taxon>Pseudomonadati</taxon>
        <taxon>Verrucomicrobiota</taxon>
        <taxon>Verrucomicrobiia</taxon>
        <taxon>Verrucomicrobiales</taxon>
        <taxon>Verrucomicrobiaceae</taxon>
        <taxon>Roseimicrobium</taxon>
    </lineage>
</organism>
<dbReference type="OrthoDB" id="9795486at2"/>
<dbReference type="RefSeq" id="WP_113959483.1">
    <property type="nucleotide sequence ID" value="NZ_QNRR01000006.1"/>
</dbReference>
<evidence type="ECO:0000259" key="5">
    <source>
        <dbReference type="Pfam" id="PF13229"/>
    </source>
</evidence>
<feature type="chain" id="PRO_5016679450" evidence="4">
    <location>
        <begin position="27"/>
        <end position="438"/>
    </location>
</feature>
<dbReference type="InterPro" id="IPR012334">
    <property type="entry name" value="Pectin_lyas_fold"/>
</dbReference>
<keyword evidence="2" id="KW-0964">Secreted</keyword>
<sequence length="438" mass="47490">MNTPRTSAFHRWAQVFSLCSVFVALAPAGEAATYHVSTKGADTAGGSKAEPWRTIQHAADSLQPGDTALIAAGTYLEKVTISKGGTAEHGPIALQAEGAVIVSGKGIKGQNIFHIKDASHVRLIGFEIRDNLKVDDGSGIRVEGACSQIEIKNCRIHEIRGKDAMGITVYGTNPTTAISQLLIQGCEVYGCDPAESEALTLNGNIDGFQILNNVVRDVNNIGICMIGGEDWINSDRTKVTRNGLCKGNKVSRIRASYGDGYAAGIYVDGGSDIIVEENDITECNLGIEVGAENKGTIARRIVVRNNRVWKNQKTGIVFGGYEGKAGRVEDCLIEGNVCYHNDTHDDRNGELWIQWASHNVVKGNVFWAGEEAMLLQCIAEARDNTLNGNIWYTEAGADEANFTWLGRELTGFEAYRRFSKQDSSSKFQKPKVKSLSSN</sequence>
<dbReference type="PANTHER" id="PTHR40088">
    <property type="entry name" value="PECTATE LYASE (EUROFUNG)"/>
    <property type="match status" value="1"/>
</dbReference>
<dbReference type="InterPro" id="IPR011050">
    <property type="entry name" value="Pectin_lyase_fold/virulence"/>
</dbReference>
<accession>A0A366HIZ9</accession>
<gene>
    <name evidence="6" type="ORF">DES53_10649</name>
</gene>
<evidence type="ECO:0000256" key="3">
    <source>
        <dbReference type="ARBA" id="ARBA00022729"/>
    </source>
</evidence>
<evidence type="ECO:0000256" key="4">
    <source>
        <dbReference type="SAM" id="SignalP"/>
    </source>
</evidence>
<proteinExistence type="predicted"/>
<keyword evidence="7" id="KW-1185">Reference proteome</keyword>
<dbReference type="GO" id="GO:0016837">
    <property type="term" value="F:carbon-oxygen lyase activity, acting on polysaccharides"/>
    <property type="evidence" value="ECO:0007669"/>
    <property type="project" value="TreeGrafter"/>
</dbReference>
<feature type="domain" description="Right handed beta helix" evidence="5">
    <location>
        <begin position="76"/>
        <end position="204"/>
    </location>
</feature>
<feature type="signal peptide" evidence="4">
    <location>
        <begin position="1"/>
        <end position="26"/>
    </location>
</feature>
<comment type="caution">
    <text evidence="6">The sequence shown here is derived from an EMBL/GenBank/DDBJ whole genome shotgun (WGS) entry which is preliminary data.</text>
</comment>
<evidence type="ECO:0000256" key="1">
    <source>
        <dbReference type="ARBA" id="ARBA00004613"/>
    </source>
</evidence>
<name>A0A366HIZ9_9BACT</name>
<keyword evidence="6" id="KW-0456">Lyase</keyword>
<dbReference type="InterPro" id="IPR006626">
    <property type="entry name" value="PbH1"/>
</dbReference>
<evidence type="ECO:0000256" key="2">
    <source>
        <dbReference type="ARBA" id="ARBA00022525"/>
    </source>
</evidence>
<dbReference type="InterPro" id="IPR039448">
    <property type="entry name" value="Beta_helix"/>
</dbReference>
<dbReference type="EMBL" id="QNRR01000006">
    <property type="protein sequence ID" value="RBP42345.1"/>
    <property type="molecule type" value="Genomic_DNA"/>
</dbReference>
<dbReference type="Proteomes" id="UP000253426">
    <property type="component" value="Unassembled WGS sequence"/>
</dbReference>
<dbReference type="Pfam" id="PF13229">
    <property type="entry name" value="Beta_helix"/>
    <property type="match status" value="2"/>
</dbReference>
<keyword evidence="3 4" id="KW-0732">Signal</keyword>
<reference evidence="6 7" key="1">
    <citation type="submission" date="2018-06" db="EMBL/GenBank/DDBJ databases">
        <title>Genomic Encyclopedia of Type Strains, Phase IV (KMG-IV): sequencing the most valuable type-strain genomes for metagenomic binning, comparative biology and taxonomic classification.</title>
        <authorList>
            <person name="Goeker M."/>
        </authorList>
    </citation>
    <scope>NUCLEOTIDE SEQUENCE [LARGE SCALE GENOMIC DNA]</scope>
    <source>
        <strain evidence="6 7">DSM 25532</strain>
    </source>
</reference>
<dbReference type="GO" id="GO:0005576">
    <property type="term" value="C:extracellular region"/>
    <property type="evidence" value="ECO:0007669"/>
    <property type="project" value="UniProtKB-SubCell"/>
</dbReference>
<evidence type="ECO:0000313" key="7">
    <source>
        <dbReference type="Proteomes" id="UP000253426"/>
    </source>
</evidence>
<dbReference type="AlphaFoldDB" id="A0A366HIZ9"/>
<protein>
    <submittedName>
        <fullName evidence="6">Parallel beta helix pectate lyase-like protein</fullName>
    </submittedName>
</protein>
<feature type="domain" description="Right handed beta helix" evidence="5">
    <location>
        <begin position="207"/>
        <end position="337"/>
    </location>
</feature>
<dbReference type="PANTHER" id="PTHR40088:SF2">
    <property type="entry name" value="SECRETED SUGAR HYDROLASE"/>
    <property type="match status" value="1"/>
</dbReference>
<evidence type="ECO:0000313" key="6">
    <source>
        <dbReference type="EMBL" id="RBP42345.1"/>
    </source>
</evidence>
<dbReference type="SUPFAM" id="SSF51126">
    <property type="entry name" value="Pectin lyase-like"/>
    <property type="match status" value="1"/>
</dbReference>
<dbReference type="SMART" id="SM00710">
    <property type="entry name" value="PbH1"/>
    <property type="match status" value="7"/>
</dbReference>
<dbReference type="Gene3D" id="2.160.20.10">
    <property type="entry name" value="Single-stranded right-handed beta-helix, Pectin lyase-like"/>
    <property type="match status" value="1"/>
</dbReference>
<comment type="subcellular location">
    <subcellularLocation>
        <location evidence="1">Secreted</location>
    </subcellularLocation>
</comment>
<dbReference type="InterPro" id="IPR052052">
    <property type="entry name" value="Polysaccharide_Lyase_9"/>
</dbReference>